<dbReference type="PANTHER" id="PTHR48051:SF54">
    <property type="entry name" value="LEUCINE-RICH REPEAT-CONTAINING PROTEIN"/>
    <property type="match status" value="1"/>
</dbReference>
<dbReference type="SMART" id="SM00364">
    <property type="entry name" value="LRR_BAC"/>
    <property type="match status" value="6"/>
</dbReference>
<evidence type="ECO:0000256" key="5">
    <source>
        <dbReference type="ARBA" id="ARBA00032455"/>
    </source>
</evidence>
<dbReference type="GeneID" id="109482776"/>
<dbReference type="InterPro" id="IPR003591">
    <property type="entry name" value="Leu-rich_rpt_typical-subtyp"/>
</dbReference>
<sequence>MDRTRKTSSSRKAPESSKSRKPSTTSKADSPRKVSTSNADPTRKLSTTKADSQRKLSTTSKTDSPRKISTTSKADSPRKASMTSKEDSPRKLSTTSKAPTRKPSRKESAYHEEDVEEEAGWTESYLRSRMKDTDSSKELDLSNKRLEEIPPDVFSIKEVEILDVSDNPLESIPVNIASLSNLKEMRAAGCDLKEVSGNISRCTYLRNIDFSRNPHIAALPATMKQLGYLKYLALSGCELKSLPKNLTLLATIETLDASKNVLTTLPSEVSGLKRMKVLTLNDNAFESIPQAIKSLGRLDRLEMKRNKLNNHQGDLVLNVPSKLKILDLEDNCSLSLVPEGLQNLEAIEGLNFSYCGIETLPGSIGQIPTLKEIHLAGNKLRTLPDSFGRLLNLETLDLEGNRRLSSLPLTLHHLRKLKDKETGTNTGLVLDNVPTMEIPEPKIVKEGVVSVLGELLTEDGLNSVTVNIAAEIVDDTIIDNLSDDIVTIVEEGLSDDLMLNMTDVAIGEEQCVEDIFPGIFEDVIQALLKEVTKETVKEEEDMMLVVDEILEEMSELMTKEEATGAIIDAAARVVMENLLLEITKATAKSVALEVDEEWRLGQTVPAEYDKPFSYDISAVSATVQSLDLPAGCNLSIPPRATAENTSVISAVLNPHGYEGTLKLEDHELLVSDIIEMRPAGMTFSRPVKLKIPHSLPKFDKEREYVVMTSEDEGMTWETLRTLSHQEKGQTYVTVEVTHFSSFAVVARPYEHCHRVRKGEASELKSSKQTEIKVLLPRDSVPTEEEISFKVIPVDKEALTCAGMEDSDRMSHIVKFFKGSNLLLNSPATIVLPLSPGEEDSHVRVLSCNENGDWEDVTDKVDDVVLKESKVAFKTDRLSSGFTVLRCDKIIDPDKIVALVAKNTRARRVRTVIFKKWKEPREAGVMTARMECVLEESVEDRICRMVTKEGYERQEGTPTPTMSMMEDETFCAIFQGSIRPDVEQINTYYGVNFKFYCNRARIREFDVTLVDKGKGATSTVKFFPGRRERYHPCAPGEEGATPLATAEITAPTGTICDYWLACQRFKKTLGLEDTYFSPDHDKCFCETCHRDRGAPDSKMCGNPPTLYAAPVGWSRFGLNVNPAFKDKKLNVFNHWHRAYHGTRPSAVKKILQTSSQLLMPGDVTFGGEKLGKGKGRGFDSVQVFLSPSIKYSGLNIYTGEENTGEPAKFKDNFDGKAYRARVAFQVCTRPGSYGVMHETVGLSSKGVTIDPLFSNDKLEWKTKERGVHALYGLLVKLEEI</sequence>
<keyword evidence="2" id="KW-0677">Repeat</keyword>
<evidence type="ECO:0000313" key="9">
    <source>
        <dbReference type="RefSeq" id="XP_019641174.1"/>
    </source>
</evidence>
<feature type="domain" description="ZU5" evidence="7">
    <location>
        <begin position="613"/>
        <end position="748"/>
    </location>
</feature>
<dbReference type="InterPro" id="IPR000906">
    <property type="entry name" value="ZU5_dom"/>
</dbReference>
<evidence type="ECO:0000256" key="3">
    <source>
        <dbReference type="ARBA" id="ARBA00029588"/>
    </source>
</evidence>
<name>A0A6P5A4J1_BRABE</name>
<proteinExistence type="predicted"/>
<evidence type="ECO:0000256" key="1">
    <source>
        <dbReference type="ARBA" id="ARBA00022614"/>
    </source>
</evidence>
<dbReference type="AlphaFoldDB" id="A0A6P5A4J1"/>
<dbReference type="OrthoDB" id="49113at2759"/>
<dbReference type="Gene3D" id="3.80.10.10">
    <property type="entry name" value="Ribonuclease Inhibitor"/>
    <property type="match status" value="1"/>
</dbReference>
<dbReference type="PANTHER" id="PTHR48051">
    <property type="match status" value="1"/>
</dbReference>
<evidence type="ECO:0000256" key="6">
    <source>
        <dbReference type="SAM" id="MobiDB-lite"/>
    </source>
</evidence>
<keyword evidence="1" id="KW-0433">Leucine-rich repeat</keyword>
<dbReference type="InterPro" id="IPR032675">
    <property type="entry name" value="LRR_dom_sf"/>
</dbReference>
<dbReference type="SUPFAM" id="SSF52058">
    <property type="entry name" value="L domain-like"/>
    <property type="match status" value="1"/>
</dbReference>
<dbReference type="Proteomes" id="UP000515135">
    <property type="component" value="Unplaced"/>
</dbReference>
<feature type="region of interest" description="Disordered" evidence="6">
    <location>
        <begin position="1"/>
        <end position="121"/>
    </location>
</feature>
<evidence type="ECO:0000256" key="4">
    <source>
        <dbReference type="ARBA" id="ARBA00029998"/>
    </source>
</evidence>
<dbReference type="SMART" id="SM00218">
    <property type="entry name" value="ZU5"/>
    <property type="match status" value="1"/>
</dbReference>
<dbReference type="SMART" id="SM00369">
    <property type="entry name" value="LRR_TYP"/>
    <property type="match status" value="5"/>
</dbReference>
<evidence type="ECO:0000259" key="7">
    <source>
        <dbReference type="PROSITE" id="PS51145"/>
    </source>
</evidence>
<organism evidence="8 9">
    <name type="scientific">Branchiostoma belcheri</name>
    <name type="common">Amphioxus</name>
    <dbReference type="NCBI Taxonomy" id="7741"/>
    <lineage>
        <taxon>Eukaryota</taxon>
        <taxon>Metazoa</taxon>
        <taxon>Chordata</taxon>
        <taxon>Cephalochordata</taxon>
        <taxon>Leptocardii</taxon>
        <taxon>Amphioxiformes</taxon>
        <taxon>Branchiostomatidae</taxon>
        <taxon>Branchiostoma</taxon>
    </lineage>
</organism>
<accession>A0A6P5A4J1</accession>
<dbReference type="Gene3D" id="2.60.220.30">
    <property type="match status" value="2"/>
</dbReference>
<dbReference type="InterPro" id="IPR050216">
    <property type="entry name" value="LRR_domain-containing"/>
</dbReference>
<feature type="compositionally biased region" description="Polar residues" evidence="6">
    <location>
        <begin position="33"/>
        <end position="74"/>
    </location>
</feature>
<gene>
    <name evidence="9" type="primary">LOC109482776</name>
</gene>
<dbReference type="RefSeq" id="XP_019641174.1">
    <property type="nucleotide sequence ID" value="XM_019785615.1"/>
</dbReference>
<keyword evidence="8" id="KW-1185">Reference proteome</keyword>
<dbReference type="KEGG" id="bbel:109482776"/>
<evidence type="ECO:0000313" key="8">
    <source>
        <dbReference type="Proteomes" id="UP000515135"/>
    </source>
</evidence>
<evidence type="ECO:0000256" key="2">
    <source>
        <dbReference type="ARBA" id="ARBA00022737"/>
    </source>
</evidence>
<dbReference type="PROSITE" id="PS51145">
    <property type="entry name" value="ZU5"/>
    <property type="match status" value="1"/>
</dbReference>
<dbReference type="GO" id="GO:0005737">
    <property type="term" value="C:cytoplasm"/>
    <property type="evidence" value="ECO:0007669"/>
    <property type="project" value="TreeGrafter"/>
</dbReference>
<dbReference type="Pfam" id="PF23598">
    <property type="entry name" value="LRR_14"/>
    <property type="match status" value="1"/>
</dbReference>
<reference evidence="9" key="1">
    <citation type="submission" date="2025-08" db="UniProtKB">
        <authorList>
            <consortium name="RefSeq"/>
        </authorList>
    </citation>
    <scope>IDENTIFICATION</scope>
    <source>
        <tissue evidence="9">Gonad</tissue>
    </source>
</reference>
<dbReference type="Pfam" id="PF00791">
    <property type="entry name" value="ZU5"/>
    <property type="match status" value="1"/>
</dbReference>
<protein>
    <recommendedName>
        <fullName evidence="3">Protein Sur-8 homolog</fullName>
    </recommendedName>
    <alternativeName>
        <fullName evidence="5">Protein soc-2 homolog</fullName>
    </alternativeName>
    <alternativeName>
        <fullName evidence="4">Protein sur-8 homolog</fullName>
    </alternativeName>
</protein>
<dbReference type="InterPro" id="IPR055414">
    <property type="entry name" value="LRR_R13L4/SHOC2-like"/>
</dbReference>